<gene>
    <name evidence="1" type="ORF">LC20004_01760</name>
</gene>
<dbReference type="Pfam" id="PF08282">
    <property type="entry name" value="Hydrolase_3"/>
    <property type="match status" value="1"/>
</dbReference>
<dbReference type="PANTHER" id="PTHR10000">
    <property type="entry name" value="PHOSPHOSERINE PHOSPHATASE"/>
    <property type="match status" value="1"/>
</dbReference>
<evidence type="ECO:0000313" key="2">
    <source>
        <dbReference type="Proteomes" id="UP000223559"/>
    </source>
</evidence>
<name>A0A2D1KKT2_9LACO</name>
<dbReference type="InterPro" id="IPR006379">
    <property type="entry name" value="HAD-SF_hydro_IIB"/>
</dbReference>
<dbReference type="RefSeq" id="WP_010014979.1">
    <property type="nucleotide sequence ID" value="NZ_AEOS01000368.1"/>
</dbReference>
<dbReference type="InterPro" id="IPR023214">
    <property type="entry name" value="HAD_sf"/>
</dbReference>
<evidence type="ECO:0000313" key="1">
    <source>
        <dbReference type="EMBL" id="ATO42724.1"/>
    </source>
</evidence>
<dbReference type="NCBIfam" id="TIGR01484">
    <property type="entry name" value="HAD-SF-IIB"/>
    <property type="match status" value="1"/>
</dbReference>
<dbReference type="InterPro" id="IPR000150">
    <property type="entry name" value="Cof"/>
</dbReference>
<dbReference type="KEGG" id="lcy:LC20004_01760"/>
<dbReference type="SFLD" id="SFLDS00003">
    <property type="entry name" value="Haloacid_Dehalogenase"/>
    <property type="match status" value="1"/>
</dbReference>
<dbReference type="Gene3D" id="3.30.1240.10">
    <property type="match status" value="1"/>
</dbReference>
<dbReference type="PANTHER" id="PTHR10000:SF53">
    <property type="entry name" value="5-AMINO-6-(5-PHOSPHO-D-RIBITYLAMINO)URACIL PHOSPHATASE YBJI-RELATED"/>
    <property type="match status" value="1"/>
</dbReference>
<proteinExistence type="predicted"/>
<dbReference type="GO" id="GO:0000287">
    <property type="term" value="F:magnesium ion binding"/>
    <property type="evidence" value="ECO:0007669"/>
    <property type="project" value="TreeGrafter"/>
</dbReference>
<keyword evidence="2" id="KW-1185">Reference proteome</keyword>
<dbReference type="GO" id="GO:0016791">
    <property type="term" value="F:phosphatase activity"/>
    <property type="evidence" value="ECO:0007669"/>
    <property type="project" value="TreeGrafter"/>
</dbReference>
<dbReference type="SUPFAM" id="SSF56784">
    <property type="entry name" value="HAD-like"/>
    <property type="match status" value="1"/>
</dbReference>
<dbReference type="EMBL" id="CP017697">
    <property type="protein sequence ID" value="ATO42724.1"/>
    <property type="molecule type" value="Genomic_DNA"/>
</dbReference>
<reference evidence="1 2" key="1">
    <citation type="submission" date="2016-10" db="EMBL/GenBank/DDBJ databases">
        <title>The whole genome sequencing and assembly of L. cotyniformis subsp. torquens DSM 20004 strain.</title>
        <authorList>
            <person name="Park M.-K."/>
            <person name="Lee Y.-J."/>
            <person name="Yi H."/>
            <person name="Bahn Y.-S."/>
            <person name="Kim J.F."/>
            <person name="Lee D.-W."/>
        </authorList>
    </citation>
    <scope>NUCLEOTIDE SEQUENCE [LARGE SCALE GENOMIC DNA]</scope>
    <source>
        <strain evidence="1 2">DSM 20004</strain>
    </source>
</reference>
<sequence>MTIKLIATDVDGTFLNDQHQYEIDRFNEQLQELKHRKIHFAIASGNHYSHLQMIFGTKSPIVTFIAENGALTMDRGQVIAESRLAPTIIQQLLRQLKDDPNLQPESIHLSGQHASYMNEAEAATTTPEIKYFYNNLKLVPDISQVDDHIYKLNAIWNHVPLKPKTDYLNAKFPGVIHATASGFGSIDIIAGGVNKGTGLQQLEDHLHLTAANIAAFGDNFNDLEMLNRAKYSYAMCNAVPEVQQQAAFVTRLDNNHFGVLDTIDQILKQN</sequence>
<organism evidence="1 2">
    <name type="scientific">Loigolactobacillus coryniformis subsp. torquens DSM 20004 = KCTC 3535</name>
    <dbReference type="NCBI Taxonomy" id="1423822"/>
    <lineage>
        <taxon>Bacteria</taxon>
        <taxon>Bacillati</taxon>
        <taxon>Bacillota</taxon>
        <taxon>Bacilli</taxon>
        <taxon>Lactobacillales</taxon>
        <taxon>Lactobacillaceae</taxon>
        <taxon>Loigolactobacillus</taxon>
    </lineage>
</organism>
<dbReference type="NCBIfam" id="TIGR00099">
    <property type="entry name" value="Cof-subfamily"/>
    <property type="match status" value="1"/>
</dbReference>
<dbReference type="CDD" id="cd07518">
    <property type="entry name" value="HAD_YbiV-Like"/>
    <property type="match status" value="1"/>
</dbReference>
<dbReference type="SFLD" id="SFLDG01140">
    <property type="entry name" value="C2.B:_Phosphomannomutase_and_P"/>
    <property type="match status" value="1"/>
</dbReference>
<accession>A0A2D1KKT2</accession>
<protein>
    <submittedName>
        <fullName evidence="1">Haloacid dehalogenase</fullName>
    </submittedName>
</protein>
<dbReference type="OrthoDB" id="9814970at2"/>
<dbReference type="PROSITE" id="PS01229">
    <property type="entry name" value="COF_2"/>
    <property type="match status" value="1"/>
</dbReference>
<dbReference type="AlphaFoldDB" id="A0A2D1KKT2"/>
<dbReference type="GO" id="GO:0005829">
    <property type="term" value="C:cytosol"/>
    <property type="evidence" value="ECO:0007669"/>
    <property type="project" value="TreeGrafter"/>
</dbReference>
<dbReference type="Proteomes" id="UP000223559">
    <property type="component" value="Chromosome"/>
</dbReference>
<dbReference type="Gene3D" id="3.40.50.1000">
    <property type="entry name" value="HAD superfamily/HAD-like"/>
    <property type="match status" value="1"/>
</dbReference>
<dbReference type="InterPro" id="IPR036412">
    <property type="entry name" value="HAD-like_sf"/>
</dbReference>